<evidence type="ECO:0000259" key="1">
    <source>
        <dbReference type="Pfam" id="PF20255"/>
    </source>
</evidence>
<organism evidence="2 3">
    <name type="scientific">Aspergillus keveii</name>
    <dbReference type="NCBI Taxonomy" id="714993"/>
    <lineage>
        <taxon>Eukaryota</taxon>
        <taxon>Fungi</taxon>
        <taxon>Dikarya</taxon>
        <taxon>Ascomycota</taxon>
        <taxon>Pezizomycotina</taxon>
        <taxon>Eurotiomycetes</taxon>
        <taxon>Eurotiomycetidae</taxon>
        <taxon>Eurotiales</taxon>
        <taxon>Aspergillaceae</taxon>
        <taxon>Aspergillus</taxon>
        <taxon>Aspergillus subgen. Nidulantes</taxon>
    </lineage>
</organism>
<evidence type="ECO:0000313" key="2">
    <source>
        <dbReference type="EMBL" id="KAL2785782.1"/>
    </source>
</evidence>
<dbReference type="Pfam" id="PF20255">
    <property type="entry name" value="DUF6606"/>
    <property type="match status" value="1"/>
</dbReference>
<protein>
    <recommendedName>
        <fullName evidence="1">DUF6606 domain-containing protein</fullName>
    </recommendedName>
</protein>
<dbReference type="Proteomes" id="UP001610563">
    <property type="component" value="Unassembled WGS sequence"/>
</dbReference>
<proteinExistence type="predicted"/>
<reference evidence="2 3" key="1">
    <citation type="submission" date="2024-07" db="EMBL/GenBank/DDBJ databases">
        <title>Section-level genome sequencing and comparative genomics of Aspergillus sections Usti and Cavernicolus.</title>
        <authorList>
            <consortium name="Lawrence Berkeley National Laboratory"/>
            <person name="Nybo J.L."/>
            <person name="Vesth T.C."/>
            <person name="Theobald S."/>
            <person name="Frisvad J.C."/>
            <person name="Larsen T.O."/>
            <person name="Kjaerboelling I."/>
            <person name="Rothschild-Mancinelli K."/>
            <person name="Lyhne E.K."/>
            <person name="Kogle M.E."/>
            <person name="Barry K."/>
            <person name="Clum A."/>
            <person name="Na H."/>
            <person name="Ledsgaard L."/>
            <person name="Lin J."/>
            <person name="Lipzen A."/>
            <person name="Kuo A."/>
            <person name="Riley R."/>
            <person name="Mondo S."/>
            <person name="Labutti K."/>
            <person name="Haridas S."/>
            <person name="Pangalinan J."/>
            <person name="Salamov A.A."/>
            <person name="Simmons B.A."/>
            <person name="Magnuson J.K."/>
            <person name="Chen J."/>
            <person name="Drula E."/>
            <person name="Henrissat B."/>
            <person name="Wiebenga A."/>
            <person name="Lubbers R.J."/>
            <person name="Gomes A.C."/>
            <person name="Makela M.R."/>
            <person name="Stajich J."/>
            <person name="Grigoriev I.V."/>
            <person name="Mortensen U.H."/>
            <person name="De Vries R.P."/>
            <person name="Baker S.E."/>
            <person name="Andersen M.R."/>
        </authorList>
    </citation>
    <scope>NUCLEOTIDE SEQUENCE [LARGE SCALE GENOMIC DNA]</scope>
    <source>
        <strain evidence="2 3">CBS 209.92</strain>
    </source>
</reference>
<evidence type="ECO:0000313" key="3">
    <source>
        <dbReference type="Proteomes" id="UP001610563"/>
    </source>
</evidence>
<accession>A0ABR4FR94</accession>
<sequence length="252" mass="28654">MGTKALQYIFHHVIFPPKLPLEPEGGQNSLDRELLLFVKAVLDSFVSERSEDVQNKWRPVLNMVDTWLAVDPAGTLNRHQEALAFALLNLKTRGAVALHISAQNCGWLAYYDEQKNKAILDAFEASATLSAVQEAPGPIIRCFPGQSVSIPIEQLDDPRFCDYLAQSLCSLDLEVVREMYPKASEPTDSMQEDWDTVHPGLITEKLMLELLAFGEHNVWKSFEKHVRDEFSIGNDRHPWRRSPLWFVLRVAL</sequence>
<keyword evidence="3" id="KW-1185">Reference proteome</keyword>
<gene>
    <name evidence="2" type="ORF">BJX66DRAFT_342762</name>
</gene>
<dbReference type="InterPro" id="IPR046541">
    <property type="entry name" value="DUF6606"/>
</dbReference>
<name>A0ABR4FR94_9EURO</name>
<comment type="caution">
    <text evidence="2">The sequence shown here is derived from an EMBL/GenBank/DDBJ whole genome shotgun (WGS) entry which is preliminary data.</text>
</comment>
<feature type="domain" description="DUF6606" evidence="1">
    <location>
        <begin position="9"/>
        <end position="252"/>
    </location>
</feature>
<dbReference type="EMBL" id="JBFTWV010000134">
    <property type="protein sequence ID" value="KAL2785782.1"/>
    <property type="molecule type" value="Genomic_DNA"/>
</dbReference>